<evidence type="ECO:0000313" key="2">
    <source>
        <dbReference type="EMBL" id="PIT68755.1"/>
    </source>
</evidence>
<dbReference type="PROSITE" id="PS51257">
    <property type="entry name" value="PROKAR_LIPOPROTEIN"/>
    <property type="match status" value="1"/>
</dbReference>
<dbReference type="EMBL" id="NJPP01000032">
    <property type="protein sequence ID" value="PIT68755.1"/>
    <property type="molecule type" value="Genomic_DNA"/>
</dbReference>
<evidence type="ECO:0008006" key="4">
    <source>
        <dbReference type="Google" id="ProtNLM"/>
    </source>
</evidence>
<reference evidence="2 3" key="1">
    <citation type="submission" date="2017-06" db="EMBL/GenBank/DDBJ databases">
        <title>Draft genome of Bartonella tribocorum C635.</title>
        <authorList>
            <person name="Hadjadj L."/>
            <person name="Jiyipong T."/>
            <person name="Diene S.M."/>
            <person name="Morand S."/>
            <person name="Rolain J.-M."/>
        </authorList>
    </citation>
    <scope>NUCLEOTIDE SEQUENCE [LARGE SCALE GENOMIC DNA]</scope>
    <source>
        <strain evidence="2 3">C635</strain>
    </source>
</reference>
<proteinExistence type="predicted"/>
<gene>
    <name evidence="2" type="ORF">CEV08_07390</name>
</gene>
<name>A0A2M6URD8_9HYPH</name>
<dbReference type="AlphaFoldDB" id="A0A2M6URD8"/>
<dbReference type="Proteomes" id="UP000230791">
    <property type="component" value="Unassembled WGS sequence"/>
</dbReference>
<sequence>MKLTKKVMLMCAISFLTGCATSERTSCIGWLPIYLNRQDINVISPNLARDILKHNEQGERLCGWKNTRKVK</sequence>
<dbReference type="OrthoDB" id="7307658at2"/>
<accession>A0A2M6URD8</accession>
<feature type="signal peptide" evidence="1">
    <location>
        <begin position="1"/>
        <end position="22"/>
    </location>
</feature>
<comment type="caution">
    <text evidence="2">The sequence shown here is derived from an EMBL/GenBank/DDBJ whole genome shotgun (WGS) entry which is preliminary data.</text>
</comment>
<organism evidence="2 3">
    <name type="scientific">Bartonella tribocorum</name>
    <dbReference type="NCBI Taxonomy" id="85701"/>
    <lineage>
        <taxon>Bacteria</taxon>
        <taxon>Pseudomonadati</taxon>
        <taxon>Pseudomonadota</taxon>
        <taxon>Alphaproteobacteria</taxon>
        <taxon>Hyphomicrobiales</taxon>
        <taxon>Bartonellaceae</taxon>
        <taxon>Bartonella</taxon>
    </lineage>
</organism>
<keyword evidence="1" id="KW-0732">Signal</keyword>
<protein>
    <recommendedName>
        <fullName evidence="4">Lipoprotein</fullName>
    </recommendedName>
</protein>
<evidence type="ECO:0000256" key="1">
    <source>
        <dbReference type="SAM" id="SignalP"/>
    </source>
</evidence>
<evidence type="ECO:0000313" key="3">
    <source>
        <dbReference type="Proteomes" id="UP000230791"/>
    </source>
</evidence>
<feature type="chain" id="PRO_5014792258" description="Lipoprotein" evidence="1">
    <location>
        <begin position="23"/>
        <end position="71"/>
    </location>
</feature>